<protein>
    <recommendedName>
        <fullName evidence="1">Transposase IS801/IS1294 domain-containing protein</fullName>
    </recommendedName>
</protein>
<name>A0A140DMA4_CLOBE</name>
<gene>
    <name evidence="2" type="ORF">LF65_06070</name>
</gene>
<reference evidence="3" key="1">
    <citation type="submission" date="2014-12" db="EMBL/GenBank/DDBJ databases">
        <title>Genome sequence of Clostridium beijerinckii strain 59B.</title>
        <authorList>
            <person name="Little G.T."/>
            <person name="Minton N.P."/>
        </authorList>
    </citation>
    <scope>NUCLEOTIDE SEQUENCE [LARGE SCALE GENOMIC DNA]</scope>
    <source>
        <strain evidence="3">59B</strain>
    </source>
</reference>
<dbReference type="GO" id="GO:0006313">
    <property type="term" value="P:DNA transposition"/>
    <property type="evidence" value="ECO:0007669"/>
    <property type="project" value="InterPro"/>
</dbReference>
<dbReference type="RefSeq" id="WP_041895502.1">
    <property type="nucleotide sequence ID" value="NZ_CP010086.2"/>
</dbReference>
<dbReference type="AlphaFoldDB" id="A0A140DMA4"/>
<evidence type="ECO:0000313" key="3">
    <source>
        <dbReference type="Proteomes" id="UP000031866"/>
    </source>
</evidence>
<dbReference type="OrthoDB" id="9791273at2"/>
<evidence type="ECO:0000313" key="2">
    <source>
        <dbReference type="EMBL" id="AMK50373.1"/>
    </source>
</evidence>
<dbReference type="KEGG" id="cbei:LF65_06070"/>
<evidence type="ECO:0000259" key="1">
    <source>
        <dbReference type="Pfam" id="PF04986"/>
    </source>
</evidence>
<feature type="domain" description="Transposase IS801/IS1294" evidence="1">
    <location>
        <begin position="9"/>
        <end position="33"/>
    </location>
</feature>
<dbReference type="InterPro" id="IPR007069">
    <property type="entry name" value="Transposase_32"/>
</dbReference>
<dbReference type="EMBL" id="CP010086">
    <property type="protein sequence ID" value="AMK50373.1"/>
    <property type="molecule type" value="Genomic_DNA"/>
</dbReference>
<dbReference type="GO" id="GO:0003677">
    <property type="term" value="F:DNA binding"/>
    <property type="evidence" value="ECO:0007669"/>
    <property type="project" value="InterPro"/>
</dbReference>
<sequence>MEDVLWQSGMIAVVHIFGSNIRFNPHVHALIPEIKGKGKEVMEMRYIIKENIYNYIIIGIYSLK</sequence>
<dbReference type="GO" id="GO:0004803">
    <property type="term" value="F:transposase activity"/>
    <property type="evidence" value="ECO:0007669"/>
    <property type="project" value="InterPro"/>
</dbReference>
<proteinExistence type="predicted"/>
<dbReference type="Pfam" id="PF04986">
    <property type="entry name" value="Y2_Tnp"/>
    <property type="match status" value="1"/>
</dbReference>
<organism evidence="2 3">
    <name type="scientific">Clostridium beijerinckii</name>
    <name type="common">Clostridium MP</name>
    <dbReference type="NCBI Taxonomy" id="1520"/>
    <lineage>
        <taxon>Bacteria</taxon>
        <taxon>Bacillati</taxon>
        <taxon>Bacillota</taxon>
        <taxon>Clostridia</taxon>
        <taxon>Eubacteriales</taxon>
        <taxon>Clostridiaceae</taxon>
        <taxon>Clostridium</taxon>
    </lineage>
</organism>
<dbReference type="Proteomes" id="UP000031866">
    <property type="component" value="Chromosome"/>
</dbReference>
<accession>A0A140DMA4</accession>
<dbReference type="STRING" id="1520.LF65_06070"/>